<sequence length="307" mass="34608">MDVKNHQKSKSWYSHHHHHHHHHQYMINVDYIILNFVNGQSYPNEDVLWQLFMSWMKGYDKYYENNELQQRYNHFKSNCQEIYKFNGGFIHPIPVVDIEYPQDNEPSSSSSSSPIDRSILSINDVQPIITFQQSLTPIQSLNSFSDLPFEEFLTLYTGAEGIEPPASESTPSTAAGVSISVAAIVGIAVGSFLAVAAIVASIATIVILNKKSKLQEAKKKQQQEKEIKEMTLYGQHLNNNIVSPPTTIPTTIVVPTTTTRTSVTIINPYVPTNGIDVMYYKPKSSHRSITSRSVPFDLTAYSSHSNF</sequence>
<name>F4PWB7_CACFS</name>
<reference evidence="4" key="1">
    <citation type="journal article" date="2011" name="Genome Res.">
        <title>Phylogeny-wide analysis of social amoeba genomes highlights ancient origins for complex intercellular communication.</title>
        <authorList>
            <person name="Heidel A.J."/>
            <person name="Lawal H.M."/>
            <person name="Felder M."/>
            <person name="Schilde C."/>
            <person name="Helps N.R."/>
            <person name="Tunggal B."/>
            <person name="Rivero F."/>
            <person name="John U."/>
            <person name="Schleicher M."/>
            <person name="Eichinger L."/>
            <person name="Platzer M."/>
            <person name="Noegel A.A."/>
            <person name="Schaap P."/>
            <person name="Gloeckner G."/>
        </authorList>
    </citation>
    <scope>NUCLEOTIDE SEQUENCE [LARGE SCALE GENOMIC DNA]</scope>
    <source>
        <strain evidence="4">SH3</strain>
    </source>
</reference>
<dbReference type="RefSeq" id="XP_004367264.1">
    <property type="nucleotide sequence ID" value="XM_004367207.1"/>
</dbReference>
<dbReference type="KEGG" id="dfa:DFA_07404"/>
<dbReference type="GeneID" id="14871993"/>
<dbReference type="EMBL" id="GL883013">
    <property type="protein sequence ID" value="EGG20281.1"/>
    <property type="molecule type" value="Genomic_DNA"/>
</dbReference>
<feature type="transmembrane region" description="Helical" evidence="1">
    <location>
        <begin position="181"/>
        <end position="208"/>
    </location>
</feature>
<dbReference type="AlphaFoldDB" id="F4PWB7"/>
<dbReference type="SUPFAM" id="SSF54001">
    <property type="entry name" value="Cysteine proteinases"/>
    <property type="match status" value="1"/>
</dbReference>
<keyword evidence="4" id="KW-1185">Reference proteome</keyword>
<dbReference type="Gene3D" id="1.10.287.2250">
    <property type="match status" value="1"/>
</dbReference>
<keyword evidence="1" id="KW-0812">Transmembrane</keyword>
<evidence type="ECO:0000313" key="4">
    <source>
        <dbReference type="Proteomes" id="UP000007797"/>
    </source>
</evidence>
<evidence type="ECO:0000256" key="1">
    <source>
        <dbReference type="SAM" id="Phobius"/>
    </source>
</evidence>
<dbReference type="Proteomes" id="UP000007797">
    <property type="component" value="Unassembled WGS sequence"/>
</dbReference>
<feature type="domain" description="Cathepsin propeptide inhibitor" evidence="2">
    <location>
        <begin position="52"/>
        <end position="152"/>
    </location>
</feature>
<dbReference type="InterPro" id="IPR038765">
    <property type="entry name" value="Papain-like_cys_pep_sf"/>
</dbReference>
<dbReference type="InterPro" id="IPR013201">
    <property type="entry name" value="Prot_inhib_I29"/>
</dbReference>
<keyword evidence="1" id="KW-1133">Transmembrane helix</keyword>
<gene>
    <name evidence="3" type="ORF">DFA_07404</name>
</gene>
<evidence type="ECO:0000259" key="2">
    <source>
        <dbReference type="SMART" id="SM00848"/>
    </source>
</evidence>
<organism evidence="3 4">
    <name type="scientific">Cavenderia fasciculata</name>
    <name type="common">Slime mold</name>
    <name type="synonym">Dictyostelium fasciculatum</name>
    <dbReference type="NCBI Taxonomy" id="261658"/>
    <lineage>
        <taxon>Eukaryota</taxon>
        <taxon>Amoebozoa</taxon>
        <taxon>Evosea</taxon>
        <taxon>Eumycetozoa</taxon>
        <taxon>Dictyostelia</taxon>
        <taxon>Acytosteliales</taxon>
        <taxon>Cavenderiaceae</taxon>
        <taxon>Cavenderia</taxon>
    </lineage>
</organism>
<evidence type="ECO:0000313" key="3">
    <source>
        <dbReference type="EMBL" id="EGG20281.1"/>
    </source>
</evidence>
<protein>
    <recommendedName>
        <fullName evidence="2">Cathepsin propeptide inhibitor domain-containing protein</fullName>
    </recommendedName>
</protein>
<proteinExistence type="predicted"/>
<keyword evidence="1" id="KW-0472">Membrane</keyword>
<dbReference type="Pfam" id="PF08246">
    <property type="entry name" value="Inhibitor_I29"/>
    <property type="match status" value="1"/>
</dbReference>
<dbReference type="SMART" id="SM00848">
    <property type="entry name" value="Inhibitor_I29"/>
    <property type="match status" value="1"/>
</dbReference>
<accession>F4PWB7</accession>